<name>A0A9W6I3P6_9ACTN</name>
<proteinExistence type="predicted"/>
<dbReference type="EMBL" id="BSEV01000010">
    <property type="protein sequence ID" value="GLK11103.1"/>
    <property type="molecule type" value="Genomic_DNA"/>
</dbReference>
<keyword evidence="3" id="KW-1185">Reference proteome</keyword>
<reference evidence="2" key="1">
    <citation type="journal article" date="2014" name="Int. J. Syst. Evol. Microbiol.">
        <title>Complete genome sequence of Corynebacterium casei LMG S-19264T (=DSM 44701T), isolated from a smear-ripened cheese.</title>
        <authorList>
            <consortium name="US DOE Joint Genome Institute (JGI-PGF)"/>
            <person name="Walter F."/>
            <person name="Albersmeier A."/>
            <person name="Kalinowski J."/>
            <person name="Ruckert C."/>
        </authorList>
    </citation>
    <scope>NUCLEOTIDE SEQUENCE</scope>
    <source>
        <strain evidence="2">VKM Ac-2007</strain>
    </source>
</reference>
<organism evidence="2 3">
    <name type="scientific">Streptosporangium carneum</name>
    <dbReference type="NCBI Taxonomy" id="47481"/>
    <lineage>
        <taxon>Bacteria</taxon>
        <taxon>Bacillati</taxon>
        <taxon>Actinomycetota</taxon>
        <taxon>Actinomycetes</taxon>
        <taxon>Streptosporangiales</taxon>
        <taxon>Streptosporangiaceae</taxon>
        <taxon>Streptosporangium</taxon>
    </lineage>
</organism>
<dbReference type="Proteomes" id="UP001143474">
    <property type="component" value="Unassembled WGS sequence"/>
</dbReference>
<dbReference type="AlphaFoldDB" id="A0A9W6I3P6"/>
<dbReference type="RefSeq" id="WP_344930316.1">
    <property type="nucleotide sequence ID" value="NZ_BAAAVD010000066.1"/>
</dbReference>
<evidence type="ECO:0000256" key="1">
    <source>
        <dbReference type="SAM" id="MobiDB-lite"/>
    </source>
</evidence>
<evidence type="ECO:0000313" key="2">
    <source>
        <dbReference type="EMBL" id="GLK11103.1"/>
    </source>
</evidence>
<sequence>MEERMQAIRRVCVAVDLERYSSRIAVEQHRAQHELREILDNLSADLGRERWLTQDQGDGELALLPPGINESHFVPTLVRSLGAALHRINRPLADDARLRMRVAIHEGLTLVAGKGFAGSAVVTVCRLRDAPPLRKALDDDPDALLALVVSQRIYEDVIVEHDLYDLPADVFRRVSVEIPQKGFAAEAWITVPCRRERRAGKGTDSPGRRDEPAPAENGSAPKQTEGGVVMHVGGDWHGRDVVGRDAYNLHDPGRWDGGGR</sequence>
<feature type="compositionally biased region" description="Basic and acidic residues" evidence="1">
    <location>
        <begin position="234"/>
        <end position="260"/>
    </location>
</feature>
<accession>A0A9W6I3P6</accession>
<reference evidence="2" key="2">
    <citation type="submission" date="2023-01" db="EMBL/GenBank/DDBJ databases">
        <authorList>
            <person name="Sun Q."/>
            <person name="Evtushenko L."/>
        </authorList>
    </citation>
    <scope>NUCLEOTIDE SEQUENCE</scope>
    <source>
        <strain evidence="2">VKM Ac-2007</strain>
    </source>
</reference>
<evidence type="ECO:0000313" key="3">
    <source>
        <dbReference type="Proteomes" id="UP001143474"/>
    </source>
</evidence>
<gene>
    <name evidence="2" type="ORF">GCM10017600_45090</name>
</gene>
<feature type="region of interest" description="Disordered" evidence="1">
    <location>
        <begin position="197"/>
        <end position="260"/>
    </location>
</feature>
<comment type="caution">
    <text evidence="2">The sequence shown here is derived from an EMBL/GenBank/DDBJ whole genome shotgun (WGS) entry which is preliminary data.</text>
</comment>
<protein>
    <submittedName>
        <fullName evidence="2">Uncharacterized protein</fullName>
    </submittedName>
</protein>